<dbReference type="EMBL" id="FOYU01000002">
    <property type="protein sequence ID" value="SFR50024.1"/>
    <property type="molecule type" value="Genomic_DNA"/>
</dbReference>
<dbReference type="AlphaFoldDB" id="A0A1I6H6L9"/>
<evidence type="ECO:0000313" key="2">
    <source>
        <dbReference type="EMBL" id="SFR50024.1"/>
    </source>
</evidence>
<dbReference type="GO" id="GO:0047372">
    <property type="term" value="F:monoacylglycerol lipase activity"/>
    <property type="evidence" value="ECO:0007669"/>
    <property type="project" value="TreeGrafter"/>
</dbReference>
<dbReference type="InterPro" id="IPR050266">
    <property type="entry name" value="AB_hydrolase_sf"/>
</dbReference>
<dbReference type="GO" id="GO:0046464">
    <property type="term" value="P:acylglycerol catabolic process"/>
    <property type="evidence" value="ECO:0007669"/>
    <property type="project" value="TreeGrafter"/>
</dbReference>
<dbReference type="InterPro" id="IPR000639">
    <property type="entry name" value="Epox_hydrolase-like"/>
</dbReference>
<keyword evidence="3" id="KW-1185">Reference proteome</keyword>
<name>A0A1I6H6L9_9GAMM</name>
<evidence type="ECO:0000259" key="1">
    <source>
        <dbReference type="Pfam" id="PF00561"/>
    </source>
</evidence>
<dbReference type="GO" id="GO:0016020">
    <property type="term" value="C:membrane"/>
    <property type="evidence" value="ECO:0007669"/>
    <property type="project" value="TreeGrafter"/>
</dbReference>
<feature type="domain" description="AB hydrolase-1" evidence="1">
    <location>
        <begin position="67"/>
        <end position="293"/>
    </location>
</feature>
<organism evidence="2 3">
    <name type="scientific">Pseudidiomarina maritima</name>
    <dbReference type="NCBI Taxonomy" id="519453"/>
    <lineage>
        <taxon>Bacteria</taxon>
        <taxon>Pseudomonadati</taxon>
        <taxon>Pseudomonadota</taxon>
        <taxon>Gammaproteobacteria</taxon>
        <taxon>Alteromonadales</taxon>
        <taxon>Idiomarinaceae</taxon>
        <taxon>Pseudidiomarina</taxon>
    </lineage>
</organism>
<dbReference type="PRINTS" id="PR00412">
    <property type="entry name" value="EPOXHYDRLASE"/>
</dbReference>
<dbReference type="PANTHER" id="PTHR43798">
    <property type="entry name" value="MONOACYLGLYCEROL LIPASE"/>
    <property type="match status" value="1"/>
</dbReference>
<dbReference type="SUPFAM" id="SSF53474">
    <property type="entry name" value="alpha/beta-Hydrolases"/>
    <property type="match status" value="1"/>
</dbReference>
<dbReference type="PANTHER" id="PTHR43798:SF5">
    <property type="entry name" value="MONOACYLGLYCEROL LIPASE ABHD6"/>
    <property type="match status" value="1"/>
</dbReference>
<dbReference type="RefSeq" id="WP_092857217.1">
    <property type="nucleotide sequence ID" value="NZ_FOYU01000002.1"/>
</dbReference>
<dbReference type="InterPro" id="IPR000073">
    <property type="entry name" value="AB_hydrolase_1"/>
</dbReference>
<dbReference type="InterPro" id="IPR029058">
    <property type="entry name" value="AB_hydrolase_fold"/>
</dbReference>
<proteinExistence type="predicted"/>
<reference evidence="3" key="1">
    <citation type="submission" date="2016-10" db="EMBL/GenBank/DDBJ databases">
        <authorList>
            <person name="Varghese N."/>
            <person name="Submissions S."/>
        </authorList>
    </citation>
    <scope>NUCLEOTIDE SEQUENCE [LARGE SCALE GENOMIC DNA]</scope>
    <source>
        <strain evidence="3">CGMCC 1.7285</strain>
    </source>
</reference>
<dbReference type="Proteomes" id="UP000199424">
    <property type="component" value="Unassembled WGS sequence"/>
</dbReference>
<sequence>MKKFLVTLLVLGFAAWLASLHPRVGLAFYDAVGAAEAKLYGFEKSFVRIDDMEMAIYERNAHNADETLILLHGYTASKELWLRFANQLNERYHVVIPDLAGHGETGYFSGWSYRASAQADRIAQLMNTLDVEQATIIGNSMGGLIAANFAIMYPLKTHKIVVFNPAGVMPPEPTETEQMFSRGESLFEIDSADEFADFYDRTMAQPPFVPQFVLRGMAERYRERKANYAHIAQDFRFHDQLDNRLGLIRVPTLIIWGDQDRILSPSAAPLWHQGIRQSELTIFNGIGHMPMVEVPQQAAQRVTEFLEH</sequence>
<dbReference type="Pfam" id="PF00561">
    <property type="entry name" value="Abhydrolase_1"/>
    <property type="match status" value="1"/>
</dbReference>
<accession>A0A1I6H6L9</accession>
<gene>
    <name evidence="2" type="ORF">SAMN04488070_1523</name>
</gene>
<protein>
    <submittedName>
        <fullName evidence="2">Pimeloyl-ACP methyl ester carboxylesterase</fullName>
    </submittedName>
</protein>
<dbReference type="Gene3D" id="3.40.50.1820">
    <property type="entry name" value="alpha/beta hydrolase"/>
    <property type="match status" value="1"/>
</dbReference>
<dbReference type="PRINTS" id="PR00111">
    <property type="entry name" value="ABHYDROLASE"/>
</dbReference>
<evidence type="ECO:0000313" key="3">
    <source>
        <dbReference type="Proteomes" id="UP000199424"/>
    </source>
</evidence>